<dbReference type="Proteomes" id="UP000095468">
    <property type="component" value="Unassembled WGS sequence"/>
</dbReference>
<evidence type="ECO:0000256" key="1">
    <source>
        <dbReference type="ARBA" id="ARBA00023002"/>
    </source>
</evidence>
<keyword evidence="4" id="KW-0670">Pyruvate</keyword>
<accession>A0A174E417</accession>
<dbReference type="PANTHER" id="PTHR43333">
    <property type="entry name" value="2-HACID_DH_C DOMAIN-CONTAINING PROTEIN"/>
    <property type="match status" value="1"/>
</dbReference>
<dbReference type="CDD" id="cd05300">
    <property type="entry name" value="2-Hacid_dh_1"/>
    <property type="match status" value="1"/>
</dbReference>
<reference evidence="4 5" key="1">
    <citation type="submission" date="2015-09" db="EMBL/GenBank/DDBJ databases">
        <authorList>
            <consortium name="Pathogen Informatics"/>
        </authorList>
    </citation>
    <scope>NUCLEOTIDE SEQUENCE [LARGE SCALE GENOMIC DNA]</scope>
    <source>
        <strain evidence="4 5">2789STDY5608823</strain>
    </source>
</reference>
<dbReference type="SUPFAM" id="SSF51735">
    <property type="entry name" value="NAD(P)-binding Rossmann-fold domains"/>
    <property type="match status" value="1"/>
</dbReference>
<keyword evidence="2" id="KW-0520">NAD</keyword>
<keyword evidence="1 4" id="KW-0560">Oxidoreductase</keyword>
<gene>
    <name evidence="4" type="primary">ghrA</name>
    <name evidence="4" type="ORF">ERS852381_01370</name>
</gene>
<evidence type="ECO:0000313" key="5">
    <source>
        <dbReference type="Proteomes" id="UP000095468"/>
    </source>
</evidence>
<organism evidence="4 5">
    <name type="scientific">Collinsella aerofaciens</name>
    <dbReference type="NCBI Taxonomy" id="74426"/>
    <lineage>
        <taxon>Bacteria</taxon>
        <taxon>Bacillati</taxon>
        <taxon>Actinomycetota</taxon>
        <taxon>Coriobacteriia</taxon>
        <taxon>Coriobacteriales</taxon>
        <taxon>Coriobacteriaceae</taxon>
        <taxon>Collinsella</taxon>
    </lineage>
</organism>
<dbReference type="InterPro" id="IPR006140">
    <property type="entry name" value="D-isomer_DH_NAD-bd"/>
</dbReference>
<dbReference type="Gene3D" id="3.40.50.720">
    <property type="entry name" value="NAD(P)-binding Rossmann-like Domain"/>
    <property type="match status" value="2"/>
</dbReference>
<dbReference type="RefSeq" id="WP_055286841.1">
    <property type="nucleotide sequence ID" value="NZ_CYYP01000011.1"/>
</dbReference>
<evidence type="ECO:0000313" key="4">
    <source>
        <dbReference type="EMBL" id="CUO31226.1"/>
    </source>
</evidence>
<proteinExistence type="predicted"/>
<feature type="domain" description="D-isomer specific 2-hydroxyacid dehydrogenase NAD-binding" evidence="3">
    <location>
        <begin position="101"/>
        <end position="276"/>
    </location>
</feature>
<dbReference type="EC" id="1.1.1.79" evidence="4"/>
<dbReference type="InterPro" id="IPR036291">
    <property type="entry name" value="NAD(P)-bd_dom_sf"/>
</dbReference>
<evidence type="ECO:0000256" key="2">
    <source>
        <dbReference type="ARBA" id="ARBA00023027"/>
    </source>
</evidence>
<dbReference type="GO" id="GO:0051287">
    <property type="term" value="F:NAD binding"/>
    <property type="evidence" value="ECO:0007669"/>
    <property type="project" value="InterPro"/>
</dbReference>
<dbReference type="EMBL" id="CYYP01000011">
    <property type="protein sequence ID" value="CUO31226.1"/>
    <property type="molecule type" value="Genomic_DNA"/>
</dbReference>
<sequence length="311" mass="33435">MNILVLLPVNDRHRAILESSAPGEDFIYTSADAATREQVADADVILGNIDPDMLTACEHLQLLQLQTAGYDDYLAAGTVPADAKLSCSVGAYGQAVSEHMFAMVLSMMKRLPGYHDLQREHRWEDLGPVTSLKSANVLVLGAGDIGGHFATLCRGMGAHVRGIKRHPLVYPIVFEDMDGMDALSERLAEADIVASFMPSTPETRGLANAEFFAAMKSGAFFANGGRGDLVVADDLVAALESGHLAGAAVDVTDPEPLPETSPLWDAPNMLITPHISGWFHLAATLNNVVDIAAENLRHLQAGETLRCWIEH</sequence>
<protein>
    <submittedName>
        <fullName evidence="4">Glyoxylate/hydroxypyruvate reductase A</fullName>
        <ecNumber evidence="4">1.1.1.79</ecNumber>
    </submittedName>
</protein>
<dbReference type="GO" id="GO:0030267">
    <property type="term" value="F:glyoxylate reductase (NADPH) activity"/>
    <property type="evidence" value="ECO:0007669"/>
    <property type="project" value="UniProtKB-EC"/>
</dbReference>
<dbReference type="Pfam" id="PF02826">
    <property type="entry name" value="2-Hacid_dh_C"/>
    <property type="match status" value="1"/>
</dbReference>
<evidence type="ECO:0000259" key="3">
    <source>
        <dbReference type="Pfam" id="PF02826"/>
    </source>
</evidence>
<dbReference type="PANTHER" id="PTHR43333:SF1">
    <property type="entry name" value="D-ISOMER SPECIFIC 2-HYDROXYACID DEHYDROGENASE NAD-BINDING DOMAIN-CONTAINING PROTEIN"/>
    <property type="match status" value="1"/>
</dbReference>
<dbReference type="AlphaFoldDB" id="A0A174E417"/>
<name>A0A174E417_9ACTN</name>
<dbReference type="SUPFAM" id="SSF52283">
    <property type="entry name" value="Formate/glycerate dehydrogenase catalytic domain-like"/>
    <property type="match status" value="1"/>
</dbReference>